<protein>
    <submittedName>
        <fullName evidence="1">Uncharacterized protein</fullName>
    </submittedName>
</protein>
<reference evidence="1" key="1">
    <citation type="journal article" date="2020" name="Nature">
        <title>Giant virus diversity and host interactions through global metagenomics.</title>
        <authorList>
            <person name="Schulz F."/>
            <person name="Roux S."/>
            <person name="Paez-Espino D."/>
            <person name="Jungbluth S."/>
            <person name="Walsh D.A."/>
            <person name="Denef V.J."/>
            <person name="McMahon K.D."/>
            <person name="Konstantinidis K.T."/>
            <person name="Eloe-Fadrosh E.A."/>
            <person name="Kyrpides N.C."/>
            <person name="Woyke T."/>
        </authorList>
    </citation>
    <scope>NUCLEOTIDE SEQUENCE</scope>
    <source>
        <strain evidence="1">GVMAG-M-3300009155-48</strain>
    </source>
</reference>
<organism evidence="1">
    <name type="scientific">viral metagenome</name>
    <dbReference type="NCBI Taxonomy" id="1070528"/>
    <lineage>
        <taxon>unclassified sequences</taxon>
        <taxon>metagenomes</taxon>
        <taxon>organismal metagenomes</taxon>
    </lineage>
</organism>
<name>A0A6C0ETT0_9ZZZZ</name>
<dbReference type="AlphaFoldDB" id="A0A6C0ETT0"/>
<accession>A0A6C0ETT0</accession>
<dbReference type="EMBL" id="MN738925">
    <property type="protein sequence ID" value="QHT31739.1"/>
    <property type="molecule type" value="Genomic_DNA"/>
</dbReference>
<sequence length="121" mass="14558">MNQSVNMYYKPPSIVIEDFNNQMSKGDLWYIVEHCKIGKIYSIVIEDKKAIIHFAMNNNFDAEQKEIYEHLENGGTYQIYYDEIHFWNAKKHIEESCIIDFEDKLFPNVTDNRYYRSIMKV</sequence>
<evidence type="ECO:0000313" key="1">
    <source>
        <dbReference type="EMBL" id="QHT31739.1"/>
    </source>
</evidence>
<proteinExistence type="predicted"/>